<dbReference type="Proteomes" id="UP001164746">
    <property type="component" value="Chromosome 13"/>
</dbReference>
<proteinExistence type="predicted"/>
<reference evidence="1" key="1">
    <citation type="submission" date="2022-11" db="EMBL/GenBank/DDBJ databases">
        <title>Centuries of genome instability and evolution in soft-shell clam transmissible cancer (bioRxiv).</title>
        <authorList>
            <person name="Hart S.F.M."/>
            <person name="Yonemitsu M.A."/>
            <person name="Giersch R.M."/>
            <person name="Beal B.F."/>
            <person name="Arriagada G."/>
            <person name="Davis B.W."/>
            <person name="Ostrander E.A."/>
            <person name="Goff S.P."/>
            <person name="Metzger M.J."/>
        </authorList>
    </citation>
    <scope>NUCLEOTIDE SEQUENCE</scope>
    <source>
        <strain evidence="1">MELC-2E11</strain>
        <tissue evidence="1">Siphon/mantle</tissue>
    </source>
</reference>
<accession>A0ABY7FNH2</accession>
<evidence type="ECO:0008006" key="3">
    <source>
        <dbReference type="Google" id="ProtNLM"/>
    </source>
</evidence>
<evidence type="ECO:0000313" key="2">
    <source>
        <dbReference type="Proteomes" id="UP001164746"/>
    </source>
</evidence>
<evidence type="ECO:0000313" key="1">
    <source>
        <dbReference type="EMBL" id="WAR23147.1"/>
    </source>
</evidence>
<dbReference type="CDD" id="cd00117">
    <property type="entry name" value="TFP"/>
    <property type="match status" value="1"/>
</dbReference>
<gene>
    <name evidence="1" type="ORF">MAR_036816</name>
</gene>
<keyword evidence="2" id="KW-1185">Reference proteome</keyword>
<sequence length="121" mass="13379">MEDTQSRSVPIATTHRSCFVCAGPLAICESLFKSVTCPVDKQFCINELTNRADASRKVVRRCGTQQECHDSWLNGTSSSGKCANFDQIFVYTSQFTCDYCCTSDNCNLQVNPTDQFNPALG</sequence>
<organism evidence="1 2">
    <name type="scientific">Mya arenaria</name>
    <name type="common">Soft-shell clam</name>
    <dbReference type="NCBI Taxonomy" id="6604"/>
    <lineage>
        <taxon>Eukaryota</taxon>
        <taxon>Metazoa</taxon>
        <taxon>Spiralia</taxon>
        <taxon>Lophotrochozoa</taxon>
        <taxon>Mollusca</taxon>
        <taxon>Bivalvia</taxon>
        <taxon>Autobranchia</taxon>
        <taxon>Heteroconchia</taxon>
        <taxon>Euheterodonta</taxon>
        <taxon>Imparidentia</taxon>
        <taxon>Neoheterodontei</taxon>
        <taxon>Myida</taxon>
        <taxon>Myoidea</taxon>
        <taxon>Myidae</taxon>
        <taxon>Mya</taxon>
    </lineage>
</organism>
<protein>
    <recommendedName>
        <fullName evidence="3">Sodefrin-like factor</fullName>
    </recommendedName>
</protein>
<dbReference type="EMBL" id="CP111024">
    <property type="protein sequence ID" value="WAR23147.1"/>
    <property type="molecule type" value="Genomic_DNA"/>
</dbReference>
<name>A0ABY7FNH2_MYAAR</name>